<reference evidence="4" key="1">
    <citation type="submission" date="2020-08" db="EMBL/GenBank/DDBJ databases">
        <title>Multicomponent nature underlies the extraordinary mechanical properties of spider dragline silk.</title>
        <authorList>
            <person name="Kono N."/>
            <person name="Nakamura H."/>
            <person name="Mori M."/>
            <person name="Yoshida Y."/>
            <person name="Ohtoshi R."/>
            <person name="Malay A.D."/>
            <person name="Moran D.A.P."/>
            <person name="Tomita M."/>
            <person name="Numata K."/>
            <person name="Arakawa K."/>
        </authorList>
    </citation>
    <scope>NUCLEOTIDE SEQUENCE</scope>
</reference>
<dbReference type="InterPro" id="IPR001680">
    <property type="entry name" value="WD40_rpt"/>
</dbReference>
<dbReference type="SUPFAM" id="SSF50978">
    <property type="entry name" value="WD40 repeat-like"/>
    <property type="match status" value="1"/>
</dbReference>
<dbReference type="InterPro" id="IPR051179">
    <property type="entry name" value="WD_repeat_multifunction"/>
</dbReference>
<protein>
    <submittedName>
        <fullName evidence="4">WD_REPEATS_REGION domain-containing protein</fullName>
    </submittedName>
</protein>
<accession>A0A8X6KBV0</accession>
<keyword evidence="1 3" id="KW-0853">WD repeat</keyword>
<comment type="caution">
    <text evidence="4">The sequence shown here is derived from an EMBL/GenBank/DDBJ whole genome shotgun (WGS) entry which is preliminary data.</text>
</comment>
<feature type="repeat" description="WD" evidence="3">
    <location>
        <begin position="212"/>
        <end position="242"/>
    </location>
</feature>
<organism evidence="4 5">
    <name type="scientific">Trichonephila inaurata madagascariensis</name>
    <dbReference type="NCBI Taxonomy" id="2747483"/>
    <lineage>
        <taxon>Eukaryota</taxon>
        <taxon>Metazoa</taxon>
        <taxon>Ecdysozoa</taxon>
        <taxon>Arthropoda</taxon>
        <taxon>Chelicerata</taxon>
        <taxon>Arachnida</taxon>
        <taxon>Araneae</taxon>
        <taxon>Araneomorphae</taxon>
        <taxon>Entelegynae</taxon>
        <taxon>Araneoidea</taxon>
        <taxon>Nephilidae</taxon>
        <taxon>Trichonephila</taxon>
        <taxon>Trichonephila inaurata</taxon>
    </lineage>
</organism>
<dbReference type="PROSITE" id="PS50082">
    <property type="entry name" value="WD_REPEATS_2"/>
    <property type="match status" value="5"/>
</dbReference>
<dbReference type="Proteomes" id="UP000886998">
    <property type="component" value="Unassembled WGS sequence"/>
</dbReference>
<evidence type="ECO:0000256" key="1">
    <source>
        <dbReference type="ARBA" id="ARBA00022574"/>
    </source>
</evidence>
<feature type="repeat" description="WD" evidence="3">
    <location>
        <begin position="190"/>
        <end position="211"/>
    </location>
</feature>
<dbReference type="PANTHER" id="PTHR19857">
    <property type="entry name" value="MITOCHONDRIAL DIVISION PROTEIN 1-RELATED"/>
    <property type="match status" value="1"/>
</dbReference>
<sequence>MPCNTPPPPTLDIPQEMDVVNDVIIYEEVDGEIIEILDNDDSDLSFELHTDAVFCCNFNHTGELAVSGGQDEKAHVWCTTTGDLKFSCDGHTDSVVNASFNHDSSYVATAGMDGLVQVWNVETGTKEWDFETTEVTWMQWHPSSNLLFAGVNDGNCWKWSVPDGAICDVFPTHGVGTSCGHIFADGTKCAVGYADGTLKIWDINTSSVIGSVKDHTENVTCVISSHDGNLLATGSEDGSAKLVNPRNWRVLCTWGFPSNEEKETVESIGFFKSHPFIAVGTSGGVLSIFDATTHQQRVTVNVELPVVKLICSETSPTVYVASGYEIQSYDARSGQIEKKWIGHHLSILDITLSPNGEQLMSASDDFTCKIFTTT</sequence>
<feature type="repeat" description="WD" evidence="3">
    <location>
        <begin position="340"/>
        <end position="374"/>
    </location>
</feature>
<feature type="repeat" description="WD" evidence="3">
    <location>
        <begin position="46"/>
        <end position="87"/>
    </location>
</feature>
<dbReference type="PROSITE" id="PS50294">
    <property type="entry name" value="WD_REPEATS_REGION"/>
    <property type="match status" value="3"/>
</dbReference>
<proteinExistence type="predicted"/>
<evidence type="ECO:0000256" key="2">
    <source>
        <dbReference type="ARBA" id="ARBA00022737"/>
    </source>
</evidence>
<dbReference type="SMART" id="SM00320">
    <property type="entry name" value="WD40"/>
    <property type="match status" value="7"/>
</dbReference>
<dbReference type="InterPro" id="IPR019775">
    <property type="entry name" value="WD40_repeat_CS"/>
</dbReference>
<dbReference type="CDD" id="cd00200">
    <property type="entry name" value="WD40"/>
    <property type="match status" value="1"/>
</dbReference>
<dbReference type="InterPro" id="IPR036322">
    <property type="entry name" value="WD40_repeat_dom_sf"/>
</dbReference>
<dbReference type="PANTHER" id="PTHR19857:SF8">
    <property type="entry name" value="ANGIO-ASSOCIATED MIGRATORY CELL PROTEIN"/>
    <property type="match status" value="1"/>
</dbReference>
<dbReference type="PROSITE" id="PS00678">
    <property type="entry name" value="WD_REPEATS_1"/>
    <property type="match status" value="1"/>
</dbReference>
<dbReference type="EMBL" id="BMAV01025080">
    <property type="protein sequence ID" value="GFS38234.1"/>
    <property type="molecule type" value="Genomic_DNA"/>
</dbReference>
<dbReference type="AlphaFoldDB" id="A0A8X6KBV0"/>
<dbReference type="OrthoDB" id="10261640at2759"/>
<feature type="repeat" description="WD" evidence="3">
    <location>
        <begin position="88"/>
        <end position="129"/>
    </location>
</feature>
<dbReference type="InterPro" id="IPR015943">
    <property type="entry name" value="WD40/YVTN_repeat-like_dom_sf"/>
</dbReference>
<name>A0A8X6KBV0_9ARAC</name>
<evidence type="ECO:0000313" key="4">
    <source>
        <dbReference type="EMBL" id="GFS38234.1"/>
    </source>
</evidence>
<evidence type="ECO:0000256" key="3">
    <source>
        <dbReference type="PROSITE-ProRule" id="PRU00221"/>
    </source>
</evidence>
<evidence type="ECO:0000313" key="5">
    <source>
        <dbReference type="Proteomes" id="UP000886998"/>
    </source>
</evidence>
<keyword evidence="2" id="KW-0677">Repeat</keyword>
<gene>
    <name evidence="4" type="ORF">TNIN_497931</name>
</gene>
<dbReference type="Gene3D" id="2.130.10.10">
    <property type="entry name" value="YVTN repeat-like/Quinoprotein amine dehydrogenase"/>
    <property type="match status" value="1"/>
</dbReference>
<dbReference type="Pfam" id="PF00400">
    <property type="entry name" value="WD40"/>
    <property type="match status" value="6"/>
</dbReference>
<keyword evidence="5" id="KW-1185">Reference proteome</keyword>